<evidence type="ECO:0000313" key="1">
    <source>
        <dbReference type="EMBL" id="GAI56217.1"/>
    </source>
</evidence>
<dbReference type="AlphaFoldDB" id="X1PIU3"/>
<name>X1PIU3_9ZZZZ</name>
<proteinExistence type="predicted"/>
<feature type="non-terminal residue" evidence="1">
    <location>
        <position position="59"/>
    </location>
</feature>
<sequence length="59" mass="6333">MGVTADNITDMIPITNPFLKEMLGTFLTAGGRKGAIDFDELGVQEVVELLNSPDTHIDA</sequence>
<dbReference type="EMBL" id="BARV01036671">
    <property type="protein sequence ID" value="GAI56217.1"/>
    <property type="molecule type" value="Genomic_DNA"/>
</dbReference>
<protein>
    <submittedName>
        <fullName evidence="1">Uncharacterized protein</fullName>
    </submittedName>
</protein>
<accession>X1PIU3</accession>
<comment type="caution">
    <text evidence="1">The sequence shown here is derived from an EMBL/GenBank/DDBJ whole genome shotgun (WGS) entry which is preliminary data.</text>
</comment>
<organism evidence="1">
    <name type="scientific">marine sediment metagenome</name>
    <dbReference type="NCBI Taxonomy" id="412755"/>
    <lineage>
        <taxon>unclassified sequences</taxon>
        <taxon>metagenomes</taxon>
        <taxon>ecological metagenomes</taxon>
    </lineage>
</organism>
<gene>
    <name evidence="1" type="ORF">S06H3_56920</name>
</gene>
<reference evidence="1" key="1">
    <citation type="journal article" date="2014" name="Front. Microbiol.">
        <title>High frequency of phylogenetically diverse reductive dehalogenase-homologous genes in deep subseafloor sedimentary metagenomes.</title>
        <authorList>
            <person name="Kawai M."/>
            <person name="Futagami T."/>
            <person name="Toyoda A."/>
            <person name="Takaki Y."/>
            <person name="Nishi S."/>
            <person name="Hori S."/>
            <person name="Arai W."/>
            <person name="Tsubouchi T."/>
            <person name="Morono Y."/>
            <person name="Uchiyama I."/>
            <person name="Ito T."/>
            <person name="Fujiyama A."/>
            <person name="Inagaki F."/>
            <person name="Takami H."/>
        </authorList>
    </citation>
    <scope>NUCLEOTIDE SEQUENCE</scope>
    <source>
        <strain evidence="1">Expedition CK06-06</strain>
    </source>
</reference>